<comment type="subcellular location">
    <subcellularLocation>
        <location evidence="1">Membrane</location>
        <topology evidence="1">Single-pass type I membrane protein</topology>
    </subcellularLocation>
</comment>
<keyword evidence="2" id="KW-0433">Leucine-rich repeat</keyword>
<dbReference type="Gene3D" id="3.80.10.10">
    <property type="entry name" value="Ribonuclease Inhibitor"/>
    <property type="match status" value="1"/>
</dbReference>
<evidence type="ECO:0000313" key="16">
    <source>
        <dbReference type="RefSeq" id="XP_012969584.2"/>
    </source>
</evidence>
<keyword evidence="9 11" id="KW-0472">Membrane</keyword>
<dbReference type="GO" id="GO:0007596">
    <property type="term" value="P:blood coagulation"/>
    <property type="evidence" value="ECO:0007669"/>
    <property type="project" value="UniProtKB-KW"/>
</dbReference>
<dbReference type="AlphaFoldDB" id="A0A1U8C1W7"/>
<evidence type="ECO:0000313" key="15">
    <source>
        <dbReference type="Proteomes" id="UP000886700"/>
    </source>
</evidence>
<dbReference type="CORUM" id="A0A1U8C1W7"/>
<dbReference type="InterPro" id="IPR032675">
    <property type="entry name" value="LRR_dom_sf"/>
</dbReference>
<evidence type="ECO:0000256" key="6">
    <source>
        <dbReference type="ARBA" id="ARBA00022889"/>
    </source>
</evidence>
<dbReference type="GO" id="GO:0007155">
    <property type="term" value="P:cell adhesion"/>
    <property type="evidence" value="ECO:0007669"/>
    <property type="project" value="UniProtKB-KW"/>
</dbReference>
<dbReference type="InterPro" id="IPR000372">
    <property type="entry name" value="LRRNT"/>
</dbReference>
<feature type="transmembrane region" description="Helical" evidence="11">
    <location>
        <begin position="167"/>
        <end position="188"/>
    </location>
</feature>
<dbReference type="SUPFAM" id="SSF52058">
    <property type="entry name" value="L domain-like"/>
    <property type="match status" value="1"/>
</dbReference>
<dbReference type="SMART" id="SM00082">
    <property type="entry name" value="LRRCT"/>
    <property type="match status" value="1"/>
</dbReference>
<evidence type="ECO:0000256" key="10">
    <source>
        <dbReference type="ARBA" id="ARBA00023157"/>
    </source>
</evidence>
<gene>
    <name evidence="16" type="primary">Gp9</name>
</gene>
<feature type="chain" id="PRO_5017946686" evidence="12">
    <location>
        <begin position="36"/>
        <end position="196"/>
    </location>
</feature>
<dbReference type="CTD" id="2815"/>
<feature type="signal peptide" evidence="12">
    <location>
        <begin position="1"/>
        <end position="35"/>
    </location>
</feature>
<dbReference type="PANTHER" id="PTHR22650">
    <property type="entry name" value="GLYCOPROTEIN IB BETA"/>
    <property type="match status" value="1"/>
</dbReference>
<evidence type="ECO:0000259" key="14">
    <source>
        <dbReference type="SMART" id="SM00082"/>
    </source>
</evidence>
<accession>A0A1U8C1W7</accession>
<dbReference type="KEGG" id="maua:101830427"/>
<evidence type="ECO:0000256" key="5">
    <source>
        <dbReference type="ARBA" id="ARBA00022729"/>
    </source>
</evidence>
<proteinExistence type="predicted"/>
<dbReference type="Proteomes" id="UP000886700">
    <property type="component" value="Unplaced"/>
</dbReference>
<evidence type="ECO:0000259" key="13">
    <source>
        <dbReference type="SMART" id="SM00013"/>
    </source>
</evidence>
<dbReference type="Pfam" id="PF01462">
    <property type="entry name" value="LRRNT"/>
    <property type="match status" value="1"/>
</dbReference>
<name>A0A1U8C1W7_MESAU</name>
<dbReference type="Pfam" id="PF13855">
    <property type="entry name" value="LRR_8"/>
    <property type="match status" value="1"/>
</dbReference>
<dbReference type="OrthoDB" id="72369at2759"/>
<dbReference type="RefSeq" id="XP_012969584.2">
    <property type="nucleotide sequence ID" value="XM_013114130.3"/>
</dbReference>
<keyword evidence="15" id="KW-1185">Reference proteome</keyword>
<evidence type="ECO:0000256" key="12">
    <source>
        <dbReference type="SAM" id="SignalP"/>
    </source>
</evidence>
<dbReference type="PANTHER" id="PTHR22650:SF6">
    <property type="entry name" value="PLATELET GLYCOPROTEIN IX"/>
    <property type="match status" value="1"/>
</dbReference>
<keyword evidence="4" id="KW-0356">Hemostasis</keyword>
<dbReference type="STRING" id="10036.ENSMAUP00000008166"/>
<keyword evidence="3 11" id="KW-0812">Transmembrane</keyword>
<dbReference type="GO" id="GO:0016020">
    <property type="term" value="C:membrane"/>
    <property type="evidence" value="ECO:0007669"/>
    <property type="project" value="UniProtKB-SubCell"/>
</dbReference>
<evidence type="ECO:0000256" key="1">
    <source>
        <dbReference type="ARBA" id="ARBA00004479"/>
    </source>
</evidence>
<dbReference type="InterPro" id="IPR000483">
    <property type="entry name" value="Cys-rich_flank_reg_C"/>
</dbReference>
<feature type="domain" description="LRRCT" evidence="14">
    <location>
        <begin position="104"/>
        <end position="155"/>
    </location>
</feature>
<keyword evidence="5 12" id="KW-0732">Signal</keyword>
<reference evidence="16" key="1">
    <citation type="submission" date="2025-08" db="UniProtKB">
        <authorList>
            <consortium name="RefSeq"/>
        </authorList>
    </citation>
    <scope>IDENTIFICATION</scope>
    <source>
        <tissue evidence="16">Liver</tissue>
    </source>
</reference>
<evidence type="ECO:0000256" key="4">
    <source>
        <dbReference type="ARBA" id="ARBA00022696"/>
    </source>
</evidence>
<dbReference type="InterPro" id="IPR052313">
    <property type="entry name" value="GPIb-IX-V_Complex"/>
</dbReference>
<keyword evidence="8" id="KW-0094">Blood coagulation</keyword>
<dbReference type="SMART" id="SM00013">
    <property type="entry name" value="LRRNT"/>
    <property type="match status" value="1"/>
</dbReference>
<evidence type="ECO:0000256" key="2">
    <source>
        <dbReference type="ARBA" id="ARBA00022614"/>
    </source>
</evidence>
<protein>
    <submittedName>
        <fullName evidence="16">Platelet glycoprotein IX</fullName>
    </submittedName>
</protein>
<keyword evidence="6" id="KW-0130">Cell adhesion</keyword>
<evidence type="ECO:0000256" key="11">
    <source>
        <dbReference type="SAM" id="Phobius"/>
    </source>
</evidence>
<dbReference type="InterPro" id="IPR001611">
    <property type="entry name" value="Leu-rich_rpt"/>
</dbReference>
<keyword evidence="10" id="KW-1015">Disulfide bond</keyword>
<feature type="domain" description="LRRNT" evidence="13">
    <location>
        <begin position="38"/>
        <end position="74"/>
    </location>
</feature>
<keyword evidence="7 11" id="KW-1133">Transmembrane helix</keyword>
<evidence type="ECO:0000256" key="8">
    <source>
        <dbReference type="ARBA" id="ARBA00023084"/>
    </source>
</evidence>
<organism evidence="15 16">
    <name type="scientific">Mesocricetus auratus</name>
    <name type="common">Golden hamster</name>
    <dbReference type="NCBI Taxonomy" id="10036"/>
    <lineage>
        <taxon>Eukaryota</taxon>
        <taxon>Metazoa</taxon>
        <taxon>Chordata</taxon>
        <taxon>Craniata</taxon>
        <taxon>Vertebrata</taxon>
        <taxon>Euteleostomi</taxon>
        <taxon>Mammalia</taxon>
        <taxon>Eutheria</taxon>
        <taxon>Euarchontoglires</taxon>
        <taxon>Glires</taxon>
        <taxon>Rodentia</taxon>
        <taxon>Myomorpha</taxon>
        <taxon>Muroidea</taxon>
        <taxon>Cricetidae</taxon>
        <taxon>Cricetinae</taxon>
        <taxon>Mesocricetus</taxon>
    </lineage>
</organism>
<evidence type="ECO:0000256" key="3">
    <source>
        <dbReference type="ARBA" id="ARBA00022692"/>
    </source>
</evidence>
<evidence type="ECO:0000256" key="9">
    <source>
        <dbReference type="ARBA" id="ARBA00023136"/>
    </source>
</evidence>
<sequence>MLPAHRRCAPTKTSQPTCWMTTWGLLFLLWPVATATEACPRPCTCQALETMGLKVNCEGQGLTALPVLPAHTRQLLLANNSLRAVPPGAFDHMPQLWNLDVTHNPWHCDCSLTYLRLWLEDHMPEALEHVYCASPELATRRPLSQLTGYELGNCGWKLPPSWAYSGIWWDVALVAVAVLGLVLLASLLNTFKEPLN</sequence>
<evidence type="ECO:0000256" key="7">
    <source>
        <dbReference type="ARBA" id="ARBA00022989"/>
    </source>
</evidence>
<dbReference type="eggNOG" id="KOG0619">
    <property type="taxonomic scope" value="Eukaryota"/>
</dbReference>
<dbReference type="GeneID" id="101830427"/>